<keyword evidence="13 26" id="KW-0472">Membrane</keyword>
<dbReference type="GO" id="GO:0030322">
    <property type="term" value="P:stabilization of membrane potential"/>
    <property type="evidence" value="ECO:0007669"/>
    <property type="project" value="TreeGrafter"/>
</dbReference>
<comment type="catalytic activity">
    <reaction evidence="19">
        <text>Rb(+)(in) = Rb(+)(out)</text>
        <dbReference type="Rhea" id="RHEA:78547"/>
        <dbReference type="ChEBI" id="CHEBI:49847"/>
    </reaction>
</comment>
<feature type="compositionally biased region" description="Polar residues" evidence="25">
    <location>
        <begin position="483"/>
        <end position="493"/>
    </location>
</feature>
<evidence type="ECO:0000256" key="11">
    <source>
        <dbReference type="ARBA" id="ARBA00022989"/>
    </source>
</evidence>
<evidence type="ECO:0000256" key="1">
    <source>
        <dbReference type="ARBA" id="ARBA00004489"/>
    </source>
</evidence>
<dbReference type="FunFam" id="1.10.287.70:FF:000106">
    <property type="entry name" value="Potassium channel subfamily K member 4"/>
    <property type="match status" value="1"/>
</dbReference>
<dbReference type="GO" id="GO:0030424">
    <property type="term" value="C:axon"/>
    <property type="evidence" value="ECO:0007669"/>
    <property type="project" value="UniProtKB-SubCell"/>
</dbReference>
<keyword evidence="11 26" id="KW-1133">Transmembrane helix</keyword>
<comment type="catalytic activity">
    <reaction evidence="18">
        <text>K(+)(in) = K(+)(out)</text>
        <dbReference type="Rhea" id="RHEA:29463"/>
        <dbReference type="ChEBI" id="CHEBI:29103"/>
    </reaction>
</comment>
<keyword evidence="6" id="KW-0633">Potassium transport</keyword>
<name>A0A3Q1HSJ6_ANATE</name>
<dbReference type="GO" id="GO:0046872">
    <property type="term" value="F:metal ion binding"/>
    <property type="evidence" value="ECO:0007669"/>
    <property type="project" value="UniProtKB-KW"/>
</dbReference>
<evidence type="ECO:0000256" key="17">
    <source>
        <dbReference type="ARBA" id="ARBA00023303"/>
    </source>
</evidence>
<dbReference type="InterPro" id="IPR003280">
    <property type="entry name" value="2pore_dom_K_chnl"/>
</dbReference>
<evidence type="ECO:0000256" key="7">
    <source>
        <dbReference type="ARBA" id="ARBA00022692"/>
    </source>
</evidence>
<dbReference type="Pfam" id="PF07885">
    <property type="entry name" value="Ion_trans_2"/>
    <property type="match status" value="2"/>
</dbReference>
<dbReference type="GO" id="GO:0015271">
    <property type="term" value="F:outward rectifier potassium channel activity"/>
    <property type="evidence" value="ECO:0007669"/>
    <property type="project" value="TreeGrafter"/>
</dbReference>
<evidence type="ECO:0000259" key="27">
    <source>
        <dbReference type="Pfam" id="PF07885"/>
    </source>
</evidence>
<evidence type="ECO:0000256" key="9">
    <source>
        <dbReference type="ARBA" id="ARBA00022826"/>
    </source>
</evidence>
<feature type="transmembrane region" description="Helical" evidence="26">
    <location>
        <begin position="115"/>
        <end position="135"/>
    </location>
</feature>
<keyword evidence="9" id="KW-0631">Potassium channel</keyword>
<evidence type="ECO:0000256" key="6">
    <source>
        <dbReference type="ARBA" id="ARBA00022538"/>
    </source>
</evidence>
<comment type="catalytic activity">
    <reaction evidence="20">
        <text>Cs(+)(in) = Cs(+)(out)</text>
        <dbReference type="Rhea" id="RHEA:78555"/>
        <dbReference type="ChEBI" id="CHEBI:49547"/>
    </reaction>
</comment>
<evidence type="ECO:0000313" key="29">
    <source>
        <dbReference type="Proteomes" id="UP000265040"/>
    </source>
</evidence>
<feature type="domain" description="Potassium channel" evidence="27">
    <location>
        <begin position="178"/>
        <end position="256"/>
    </location>
</feature>
<evidence type="ECO:0000256" key="21">
    <source>
        <dbReference type="ARBA" id="ARBA00063569"/>
    </source>
</evidence>
<dbReference type="GeneTree" id="ENSGT00940000160310"/>
<comment type="subcellular location">
    <subcellularLocation>
        <location evidence="2">Cell membrane</location>
        <topology evidence="2">Multi-pass membrane protein</topology>
    </subcellularLocation>
    <subcellularLocation>
        <location evidence="1">Cell projection</location>
        <location evidence="1">Axon</location>
    </subcellularLocation>
</comment>
<reference evidence="28" key="3">
    <citation type="submission" date="2025-09" db="UniProtKB">
        <authorList>
            <consortium name="Ensembl"/>
        </authorList>
    </citation>
    <scope>IDENTIFICATION</scope>
</reference>
<dbReference type="InterPro" id="IPR013099">
    <property type="entry name" value="K_chnl_dom"/>
</dbReference>
<evidence type="ECO:0000256" key="26">
    <source>
        <dbReference type="SAM" id="Phobius"/>
    </source>
</evidence>
<evidence type="ECO:0000256" key="18">
    <source>
        <dbReference type="ARBA" id="ARBA00034430"/>
    </source>
</evidence>
<evidence type="ECO:0000256" key="20">
    <source>
        <dbReference type="ARBA" id="ARBA00044691"/>
    </source>
</evidence>
<accession>A0A3Q1HSJ6</accession>
<evidence type="ECO:0000256" key="23">
    <source>
        <dbReference type="ARBA" id="ARBA00081382"/>
    </source>
</evidence>
<feature type="transmembrane region" description="Helical" evidence="26">
    <location>
        <begin position="163"/>
        <end position="188"/>
    </location>
</feature>
<dbReference type="Proteomes" id="UP000265040">
    <property type="component" value="Chromosome 14"/>
</dbReference>
<reference evidence="28" key="2">
    <citation type="submission" date="2025-08" db="UniProtKB">
        <authorList>
            <consortium name="Ensembl"/>
        </authorList>
    </citation>
    <scope>IDENTIFICATION</scope>
</reference>
<proteinExistence type="inferred from homology"/>
<dbReference type="InParanoid" id="A0A3Q1HSJ6"/>
<feature type="region of interest" description="Disordered" evidence="25">
    <location>
        <begin position="454"/>
        <end position="493"/>
    </location>
</feature>
<keyword evidence="5" id="KW-1003">Cell membrane</keyword>
<evidence type="ECO:0000256" key="3">
    <source>
        <dbReference type="ARBA" id="ARBA00006666"/>
    </source>
</evidence>
<keyword evidence="8" id="KW-0479">Metal-binding</keyword>
<dbReference type="PRINTS" id="PR01333">
    <property type="entry name" value="2POREKCHANEL"/>
</dbReference>
<comment type="subunit">
    <text evidence="21">Homodimer; disulfide-linked. Forms heterodimers with other 2-pore domain K(+) channel subunits, such as KCNK2 and KCNK10.</text>
</comment>
<evidence type="ECO:0000256" key="15">
    <source>
        <dbReference type="ARBA" id="ARBA00023180"/>
    </source>
</evidence>
<keyword evidence="29" id="KW-1185">Reference proteome</keyword>
<evidence type="ECO:0000256" key="24">
    <source>
        <dbReference type="RuleBase" id="RU003857"/>
    </source>
</evidence>
<dbReference type="AlphaFoldDB" id="A0A3Q1HSJ6"/>
<evidence type="ECO:0000256" key="4">
    <source>
        <dbReference type="ARBA" id="ARBA00022448"/>
    </source>
</evidence>
<dbReference type="InterPro" id="IPR003976">
    <property type="entry name" value="2pore_dom_K_chnl_TREK"/>
</dbReference>
<dbReference type="OrthoDB" id="297496at2759"/>
<evidence type="ECO:0000256" key="8">
    <source>
        <dbReference type="ARBA" id="ARBA00022723"/>
    </source>
</evidence>
<keyword evidence="12 24" id="KW-0406">Ion transport</keyword>
<feature type="transmembrane region" description="Helical" evidence="26">
    <location>
        <begin position="200"/>
        <end position="218"/>
    </location>
</feature>
<keyword evidence="17 24" id="KW-0407">Ion channel</keyword>
<keyword evidence="16" id="KW-0966">Cell projection</keyword>
<keyword evidence="4 24" id="KW-0813">Transport</keyword>
<evidence type="ECO:0000256" key="25">
    <source>
        <dbReference type="SAM" id="MobiDB-lite"/>
    </source>
</evidence>
<feature type="region of interest" description="Disordered" evidence="25">
    <location>
        <begin position="350"/>
        <end position="389"/>
    </location>
</feature>
<dbReference type="GO" id="GO:0009612">
    <property type="term" value="P:response to mechanical stimulus"/>
    <property type="evidence" value="ECO:0007669"/>
    <property type="project" value="UniProtKB-ARBA"/>
</dbReference>
<evidence type="ECO:0000256" key="14">
    <source>
        <dbReference type="ARBA" id="ARBA00023157"/>
    </source>
</evidence>
<feature type="compositionally biased region" description="Polar residues" evidence="25">
    <location>
        <begin position="375"/>
        <end position="384"/>
    </location>
</feature>
<evidence type="ECO:0000256" key="19">
    <source>
        <dbReference type="ARBA" id="ARBA00044657"/>
    </source>
</evidence>
<evidence type="ECO:0000256" key="16">
    <source>
        <dbReference type="ARBA" id="ARBA00023273"/>
    </source>
</evidence>
<evidence type="ECO:0000256" key="13">
    <source>
        <dbReference type="ARBA" id="ARBA00023136"/>
    </source>
</evidence>
<gene>
    <name evidence="28" type="primary">KCNK4</name>
</gene>
<feature type="transmembrane region" description="Helical" evidence="26">
    <location>
        <begin position="85"/>
        <end position="103"/>
    </location>
</feature>
<comment type="similarity">
    <text evidence="3 24">Belongs to the two pore domain potassium channel (TC 1.A.1.8) family.</text>
</comment>
<dbReference type="PRINTS" id="PR01499">
    <property type="entry name" value="TREKCHANNEL"/>
</dbReference>
<reference evidence="28" key="1">
    <citation type="submission" date="2021-04" db="EMBL/GenBank/DDBJ databases">
        <authorList>
            <consortium name="Wellcome Sanger Institute Data Sharing"/>
        </authorList>
    </citation>
    <scope>NUCLEOTIDE SEQUENCE [LARGE SCALE GENOMIC DNA]</scope>
</reference>
<keyword evidence="7 24" id="KW-0812">Transmembrane</keyword>
<evidence type="ECO:0000256" key="10">
    <source>
        <dbReference type="ARBA" id="ARBA00022958"/>
    </source>
</evidence>
<dbReference type="Gene3D" id="1.10.287.70">
    <property type="match status" value="1"/>
</dbReference>
<evidence type="ECO:0000256" key="5">
    <source>
        <dbReference type="ARBA" id="ARBA00022475"/>
    </source>
</evidence>
<dbReference type="PANTHER" id="PTHR11003">
    <property type="entry name" value="POTASSIUM CHANNEL, SUBFAMILY K"/>
    <property type="match status" value="1"/>
</dbReference>
<dbReference type="SUPFAM" id="SSF81324">
    <property type="entry name" value="Voltage-gated potassium channels"/>
    <property type="match status" value="2"/>
</dbReference>
<dbReference type="GO" id="GO:0005886">
    <property type="term" value="C:plasma membrane"/>
    <property type="evidence" value="ECO:0007669"/>
    <property type="project" value="UniProtKB-SubCell"/>
</dbReference>
<keyword evidence="14" id="KW-1015">Disulfide bond</keyword>
<evidence type="ECO:0000313" key="28">
    <source>
        <dbReference type="Ensembl" id="ENSATEP00000011907.2"/>
    </source>
</evidence>
<sequence length="493" mass="54948">MRCSTLLGILTGVLLYLVLGAVVFRALEAPREEGKHMQLQHTRRDFLLNFTCVDPENLQSLIEEVANAVGEGVDASPNATFVSQWNLASAFFFSGTIITTIGFGNISPKTEGGQLFCIFYALVGIPMFGILLAGVGDHLGTGLRKTVAKIETLFLKWRVSPTIVRVISAVLSILLGCLLFVAVPILIFQEVEGWSLLESAYFVVITLTTVGFGDYVAGDSGYAGSDHWYKPLVWFWILLGLAYFASILTMIGNWLRVLSKKTRAEVLLSFSSVYFSKSCLFHFLPIISVVPHSPRWKNCELTPLTGLRTSRTCRWTFAYQEKLMTPSSGAGKSAVMPLAATVTAGQLRGPLRGTKNSMRVKPNLDLPPPLPRPLTNQSPDQKQTLRPLRRSECLKKKLHSLKRRWLLQIPTCPSLLITLGRTWLLLTSLQMLRAVNCIWIHSWNQHSPTQHTLLSQRKDDTGGPFHRGAPEAPPPTLRRRSPMETSDQFQIFQ</sequence>
<keyword evidence="15" id="KW-0325">Glycoprotein</keyword>
<evidence type="ECO:0000256" key="2">
    <source>
        <dbReference type="ARBA" id="ARBA00004651"/>
    </source>
</evidence>
<dbReference type="Ensembl" id="ENSATET00000012103.3">
    <property type="protein sequence ID" value="ENSATEP00000011907.2"/>
    <property type="gene ID" value="ENSATEG00000008284.3"/>
</dbReference>
<keyword evidence="10" id="KW-0630">Potassium</keyword>
<feature type="transmembrane region" description="Helical" evidence="26">
    <location>
        <begin position="233"/>
        <end position="255"/>
    </location>
</feature>
<feature type="domain" description="Potassium channel" evidence="27">
    <location>
        <begin position="80"/>
        <end position="137"/>
    </location>
</feature>
<dbReference type="STRING" id="64144.ENSATEP00000011907"/>
<organism evidence="28 29">
    <name type="scientific">Anabas testudineus</name>
    <name type="common">Climbing perch</name>
    <name type="synonym">Anthias testudineus</name>
    <dbReference type="NCBI Taxonomy" id="64144"/>
    <lineage>
        <taxon>Eukaryota</taxon>
        <taxon>Metazoa</taxon>
        <taxon>Chordata</taxon>
        <taxon>Craniata</taxon>
        <taxon>Vertebrata</taxon>
        <taxon>Euteleostomi</taxon>
        <taxon>Actinopterygii</taxon>
        <taxon>Neopterygii</taxon>
        <taxon>Teleostei</taxon>
        <taxon>Neoteleostei</taxon>
        <taxon>Acanthomorphata</taxon>
        <taxon>Anabantaria</taxon>
        <taxon>Anabantiformes</taxon>
        <taxon>Anabantoidei</taxon>
        <taxon>Anabantidae</taxon>
        <taxon>Anabas</taxon>
    </lineage>
</organism>
<evidence type="ECO:0000256" key="12">
    <source>
        <dbReference type="ARBA" id="ARBA00023065"/>
    </source>
</evidence>
<evidence type="ECO:0000256" key="22">
    <source>
        <dbReference type="ARBA" id="ARBA00068468"/>
    </source>
</evidence>
<dbReference type="PANTHER" id="PTHR11003:SF30">
    <property type="entry name" value="POTASSIUM CHANNEL SUBFAMILY K MEMBER 4"/>
    <property type="match status" value="1"/>
</dbReference>
<protein>
    <recommendedName>
        <fullName evidence="22">Potassium channel subfamily K member 4</fullName>
    </recommendedName>
    <alternativeName>
        <fullName evidence="23">TWIK-related arachidonic acid-stimulated potassium channel protein</fullName>
    </alternativeName>
</protein>
<dbReference type="GO" id="GO:0022841">
    <property type="term" value="F:potassium ion leak channel activity"/>
    <property type="evidence" value="ECO:0007669"/>
    <property type="project" value="TreeGrafter"/>
</dbReference>